<reference evidence="1 2" key="1">
    <citation type="journal article" date="2015" name="Stand. Genomic Sci.">
        <title>Genomic Encyclopedia of Bacterial and Archaeal Type Strains, Phase III: the genomes of soil and plant-associated and newly described type strains.</title>
        <authorList>
            <person name="Whitman W.B."/>
            <person name="Woyke T."/>
            <person name="Klenk H.P."/>
            <person name="Zhou Y."/>
            <person name="Lilburn T.G."/>
            <person name="Beck B.J."/>
            <person name="De Vos P."/>
            <person name="Vandamme P."/>
            <person name="Eisen J.A."/>
            <person name="Garrity G."/>
            <person name="Hugenholtz P."/>
            <person name="Kyrpides N.C."/>
        </authorList>
    </citation>
    <scope>NUCLEOTIDE SEQUENCE [LARGE SCALE GENOMIC DNA]</scope>
    <source>
        <strain evidence="1 2">CGMCC 1.10948</strain>
    </source>
</reference>
<protein>
    <submittedName>
        <fullName evidence="1">Uncharacterized protein</fullName>
    </submittedName>
</protein>
<keyword evidence="2" id="KW-1185">Reference proteome</keyword>
<comment type="caution">
    <text evidence="1">The sequence shown here is derived from an EMBL/GenBank/DDBJ whole genome shotgun (WGS) entry which is preliminary data.</text>
</comment>
<dbReference type="AlphaFoldDB" id="A0A562RDK6"/>
<dbReference type="Proteomes" id="UP000316291">
    <property type="component" value="Unassembled WGS sequence"/>
</dbReference>
<sequence>MPEEQIRCRAASPVVVLTDGLMCMGVNYGIVRIAPPAHDGLRIAVPRAYGFAGEAGENG</sequence>
<accession>A0A562RDK6</accession>
<name>A0A562RDK6_9BRAD</name>
<gene>
    <name evidence="1" type="ORF">IQ16_04780</name>
</gene>
<evidence type="ECO:0000313" key="2">
    <source>
        <dbReference type="Proteomes" id="UP000316291"/>
    </source>
</evidence>
<evidence type="ECO:0000313" key="1">
    <source>
        <dbReference type="EMBL" id="TWI67149.1"/>
    </source>
</evidence>
<organism evidence="1 2">
    <name type="scientific">Bradyrhizobium huanghuaihaiense</name>
    <dbReference type="NCBI Taxonomy" id="990078"/>
    <lineage>
        <taxon>Bacteria</taxon>
        <taxon>Pseudomonadati</taxon>
        <taxon>Pseudomonadota</taxon>
        <taxon>Alphaproteobacteria</taxon>
        <taxon>Hyphomicrobiales</taxon>
        <taxon>Nitrobacteraceae</taxon>
        <taxon>Bradyrhizobium</taxon>
    </lineage>
</organism>
<proteinExistence type="predicted"/>
<dbReference type="EMBL" id="VLLA01000012">
    <property type="protein sequence ID" value="TWI67149.1"/>
    <property type="molecule type" value="Genomic_DNA"/>
</dbReference>